<dbReference type="Pfam" id="PF00106">
    <property type="entry name" value="adh_short"/>
    <property type="match status" value="1"/>
</dbReference>
<dbReference type="OrthoDB" id="10253736at2759"/>
<dbReference type="InterPro" id="IPR002347">
    <property type="entry name" value="SDR_fam"/>
</dbReference>
<dbReference type="SUPFAM" id="SSF51735">
    <property type="entry name" value="NAD(P)-binding Rossmann-fold domains"/>
    <property type="match status" value="1"/>
</dbReference>
<keyword evidence="5" id="KW-0472">Membrane</keyword>
<evidence type="ECO:0000256" key="3">
    <source>
        <dbReference type="ARBA" id="ARBA00023002"/>
    </source>
</evidence>
<dbReference type="PANTHER" id="PTHR24322:SF736">
    <property type="entry name" value="RETINOL DEHYDROGENASE 10"/>
    <property type="match status" value="1"/>
</dbReference>
<keyword evidence="5" id="KW-0812">Transmembrane</keyword>
<dbReference type="GO" id="GO:0016616">
    <property type="term" value="F:oxidoreductase activity, acting on the CH-OH group of donors, NAD or NADP as acceptor"/>
    <property type="evidence" value="ECO:0007669"/>
    <property type="project" value="TreeGrafter"/>
</dbReference>
<comment type="similarity">
    <text evidence="1 4">Belongs to the short-chain dehydrogenases/reductases (SDR) family.</text>
</comment>
<feature type="transmembrane region" description="Helical" evidence="5">
    <location>
        <begin position="65"/>
        <end position="86"/>
    </location>
</feature>
<dbReference type="AlphaFoldDB" id="A0A5C3DQK2"/>
<dbReference type="EMBL" id="OOIN01000001">
    <property type="protein sequence ID" value="SPO19687.1"/>
    <property type="molecule type" value="Genomic_DNA"/>
</dbReference>
<gene>
    <name evidence="6" type="ORF">UTRI_00075_B</name>
</gene>
<keyword evidence="5" id="KW-1133">Transmembrane helix</keyword>
<reference evidence="6 7" key="1">
    <citation type="submission" date="2018-03" db="EMBL/GenBank/DDBJ databases">
        <authorList>
            <person name="Guldener U."/>
        </authorList>
    </citation>
    <scope>NUCLEOTIDE SEQUENCE [LARGE SCALE GENOMIC DNA]</scope>
    <source>
        <strain evidence="6 7">NBRC100155</strain>
    </source>
</reference>
<protein>
    <submittedName>
        <fullName evidence="6">Related to a retinal short-chain dehydrogenase/reductase</fullName>
    </submittedName>
</protein>
<name>A0A5C3DQK2_9BASI</name>
<organism evidence="6 7">
    <name type="scientific">Ustilago trichophora</name>
    <dbReference type="NCBI Taxonomy" id="86804"/>
    <lineage>
        <taxon>Eukaryota</taxon>
        <taxon>Fungi</taxon>
        <taxon>Dikarya</taxon>
        <taxon>Basidiomycota</taxon>
        <taxon>Ustilaginomycotina</taxon>
        <taxon>Ustilaginomycetes</taxon>
        <taxon>Ustilaginales</taxon>
        <taxon>Ustilaginaceae</taxon>
        <taxon>Ustilago</taxon>
    </lineage>
</organism>
<proteinExistence type="inferred from homology"/>
<dbReference type="Gene3D" id="3.40.50.720">
    <property type="entry name" value="NAD(P)-binding Rossmann-like Domain"/>
    <property type="match status" value="1"/>
</dbReference>
<dbReference type="PRINTS" id="PR00081">
    <property type="entry name" value="GDHRDH"/>
</dbReference>
<keyword evidence="2" id="KW-0521">NADP</keyword>
<dbReference type="PROSITE" id="PS00061">
    <property type="entry name" value="ADH_SHORT"/>
    <property type="match status" value="1"/>
</dbReference>
<keyword evidence="7" id="KW-1185">Reference proteome</keyword>
<dbReference type="Proteomes" id="UP000324022">
    <property type="component" value="Unassembled WGS sequence"/>
</dbReference>
<evidence type="ECO:0000313" key="7">
    <source>
        <dbReference type="Proteomes" id="UP000324022"/>
    </source>
</evidence>
<evidence type="ECO:0000313" key="6">
    <source>
        <dbReference type="EMBL" id="SPO19687.1"/>
    </source>
</evidence>
<feature type="transmembrane region" description="Helical" evidence="5">
    <location>
        <begin position="20"/>
        <end position="44"/>
    </location>
</feature>
<evidence type="ECO:0000256" key="4">
    <source>
        <dbReference type="RuleBase" id="RU000363"/>
    </source>
</evidence>
<evidence type="ECO:0000256" key="2">
    <source>
        <dbReference type="ARBA" id="ARBA00022857"/>
    </source>
</evidence>
<accession>A0A5C3DQK2</accession>
<evidence type="ECO:0000256" key="1">
    <source>
        <dbReference type="ARBA" id="ARBA00006484"/>
    </source>
</evidence>
<dbReference type="PANTHER" id="PTHR24322">
    <property type="entry name" value="PKSB"/>
    <property type="match status" value="1"/>
</dbReference>
<dbReference type="InterPro" id="IPR020904">
    <property type="entry name" value="Sc_DH/Rdtase_CS"/>
</dbReference>
<keyword evidence="3" id="KW-0560">Oxidoreductase</keyword>
<dbReference type="InterPro" id="IPR036291">
    <property type="entry name" value="NAD(P)-bd_dom_sf"/>
</dbReference>
<evidence type="ECO:0000256" key="5">
    <source>
        <dbReference type="SAM" id="Phobius"/>
    </source>
</evidence>
<sequence length="383" mass="42179">MSIFSVDTVVTLFKWTIFNPLLSVVYLLALGCDTVGCTTSNQWLRQAIQLSQDHLPTELQQRWSIAAAALTILLGWWLVLSSHLWYNRVYLPAIGKNEWKHELIVITGGASGIGYRTAVRFAAKGAKVVVIDIQKLPALQPSSSPSTSIEALARPNISAYICDLASEDALSKVLKSILAIHGIPTVVINNAGFTHSQPITLLSTSQLSRLINVNLTSHLWMLQHLLPSMIQRAKTEGKPGHIVSTASVMGHTGVSQMIDYCASKHGVVGLHKALRYELDYCHRSPQIRTTLLVLGHVKTQLFDGFHGNLIARFLGPSVGPDAVAKRVVSAVQQRRGGIIAMPWYANWSEVFALFPSWATDFAHWLLGSNTSMDDMNKARQKQN</sequence>
<dbReference type="PRINTS" id="PR00080">
    <property type="entry name" value="SDRFAMILY"/>
</dbReference>